<dbReference type="EMBL" id="JAFMPP010000003">
    <property type="protein sequence ID" value="MBO0662148.1"/>
    <property type="molecule type" value="Genomic_DNA"/>
</dbReference>
<dbReference type="Pfam" id="PF01627">
    <property type="entry name" value="Hpt"/>
    <property type="match status" value="1"/>
</dbReference>
<evidence type="ECO:0000313" key="4">
    <source>
        <dbReference type="EMBL" id="MBO0662148.1"/>
    </source>
</evidence>
<keyword evidence="2" id="KW-0597">Phosphoprotein</keyword>
<dbReference type="InterPro" id="IPR008207">
    <property type="entry name" value="Sig_transdc_His_kin_Hpt_dom"/>
</dbReference>
<dbReference type="AlphaFoldDB" id="A0A939JRQ4"/>
<accession>A0A939JRQ4</accession>
<keyword evidence="5" id="KW-1185">Reference proteome</keyword>
<evidence type="ECO:0000259" key="3">
    <source>
        <dbReference type="PROSITE" id="PS50894"/>
    </source>
</evidence>
<dbReference type="GO" id="GO:0004672">
    <property type="term" value="F:protein kinase activity"/>
    <property type="evidence" value="ECO:0007669"/>
    <property type="project" value="UniProtKB-ARBA"/>
</dbReference>
<organism evidence="4 5">
    <name type="scientific">Jiella flava</name>
    <dbReference type="NCBI Taxonomy" id="2816857"/>
    <lineage>
        <taxon>Bacteria</taxon>
        <taxon>Pseudomonadati</taxon>
        <taxon>Pseudomonadota</taxon>
        <taxon>Alphaproteobacteria</taxon>
        <taxon>Hyphomicrobiales</taxon>
        <taxon>Aurantimonadaceae</taxon>
        <taxon>Jiella</taxon>
    </lineage>
</organism>
<evidence type="ECO:0000256" key="1">
    <source>
        <dbReference type="ARBA" id="ARBA00023012"/>
    </source>
</evidence>
<dbReference type="GO" id="GO:0000160">
    <property type="term" value="P:phosphorelay signal transduction system"/>
    <property type="evidence" value="ECO:0007669"/>
    <property type="project" value="UniProtKB-KW"/>
</dbReference>
<sequence length="112" mass="12067">MTAQPSKTDLIDAKLRTLTEKFRTSTLGDIERLHEIVRDTDSEVGPRRDGMRRIAHSLAGRAGTFGFPKITAAAAELEDAIVAGQEDLEGLLQRLTAAVESELTTETVTTGG</sequence>
<dbReference type="InterPro" id="IPR036641">
    <property type="entry name" value="HPT_dom_sf"/>
</dbReference>
<reference evidence="4" key="1">
    <citation type="submission" date="2021-03" db="EMBL/GenBank/DDBJ databases">
        <title>Whole genome sequence of Jiella sp. CQZ9-1.</title>
        <authorList>
            <person name="Tuo L."/>
        </authorList>
    </citation>
    <scope>NUCLEOTIDE SEQUENCE</scope>
    <source>
        <strain evidence="4">CQZ9-1</strain>
    </source>
</reference>
<proteinExistence type="predicted"/>
<dbReference type="CDD" id="cd00088">
    <property type="entry name" value="HPT"/>
    <property type="match status" value="1"/>
</dbReference>
<feature type="domain" description="HPt" evidence="3">
    <location>
        <begin position="11"/>
        <end position="112"/>
    </location>
</feature>
<dbReference type="SUPFAM" id="SSF47226">
    <property type="entry name" value="Histidine-containing phosphotransfer domain, HPT domain"/>
    <property type="match status" value="1"/>
</dbReference>
<dbReference type="PROSITE" id="PS50894">
    <property type="entry name" value="HPT"/>
    <property type="match status" value="1"/>
</dbReference>
<comment type="caution">
    <text evidence="4">The sequence shown here is derived from an EMBL/GenBank/DDBJ whole genome shotgun (WGS) entry which is preliminary data.</text>
</comment>
<protein>
    <submittedName>
        <fullName evidence="4">Hpt domain-containing protein</fullName>
    </submittedName>
</protein>
<gene>
    <name evidence="4" type="ORF">J1C48_06145</name>
</gene>
<evidence type="ECO:0000256" key="2">
    <source>
        <dbReference type="PROSITE-ProRule" id="PRU00110"/>
    </source>
</evidence>
<dbReference type="Gene3D" id="1.20.120.160">
    <property type="entry name" value="HPT domain"/>
    <property type="match status" value="1"/>
</dbReference>
<keyword evidence="1" id="KW-0902">Two-component regulatory system</keyword>
<feature type="modified residue" description="Phosphohistidine" evidence="2">
    <location>
        <position position="56"/>
    </location>
</feature>
<evidence type="ECO:0000313" key="5">
    <source>
        <dbReference type="Proteomes" id="UP000664122"/>
    </source>
</evidence>
<dbReference type="Proteomes" id="UP000664122">
    <property type="component" value="Unassembled WGS sequence"/>
</dbReference>
<name>A0A939JRQ4_9HYPH</name>